<dbReference type="CDD" id="cd00200">
    <property type="entry name" value="WD40"/>
    <property type="match status" value="2"/>
</dbReference>
<dbReference type="InterPro" id="IPR020472">
    <property type="entry name" value="WD40_PAC1"/>
</dbReference>
<feature type="region of interest" description="Disordered" evidence="4">
    <location>
        <begin position="502"/>
        <end position="561"/>
    </location>
</feature>
<dbReference type="Gene3D" id="3.40.50.10140">
    <property type="entry name" value="Toll/interleukin-1 receptor homology (TIR) domain"/>
    <property type="match status" value="1"/>
</dbReference>
<dbReference type="InterPro" id="IPR019775">
    <property type="entry name" value="WD40_repeat_CS"/>
</dbReference>
<feature type="repeat" description="WD" evidence="3">
    <location>
        <begin position="1481"/>
        <end position="1513"/>
    </location>
</feature>
<dbReference type="Pfam" id="PF05729">
    <property type="entry name" value="NACHT"/>
    <property type="match status" value="1"/>
</dbReference>
<dbReference type="InterPro" id="IPR001680">
    <property type="entry name" value="WD40_rpt"/>
</dbReference>
<dbReference type="InterPro" id="IPR029052">
    <property type="entry name" value="Metallo-depent_PP-like"/>
</dbReference>
<dbReference type="SUPFAM" id="SSF50978">
    <property type="entry name" value="WD40 repeat-like"/>
    <property type="match status" value="3"/>
</dbReference>
<dbReference type="InterPro" id="IPR015943">
    <property type="entry name" value="WD40/YVTN_repeat-like_dom_sf"/>
</dbReference>
<proteinExistence type="predicted"/>
<dbReference type="InterPro" id="IPR001646">
    <property type="entry name" value="5peptide_repeat"/>
</dbReference>
<name>A0A5J4LA15_9ACTN</name>
<feature type="repeat" description="WD" evidence="3">
    <location>
        <begin position="1886"/>
        <end position="1919"/>
    </location>
</feature>
<dbReference type="Pfam" id="PF00805">
    <property type="entry name" value="Pentapeptide"/>
    <property type="match status" value="2"/>
</dbReference>
<reference evidence="7 8" key="1">
    <citation type="submission" date="2019-10" db="EMBL/GenBank/DDBJ databases">
        <title>Whole genome shotgun sequence of Streptomyces angustmyceticus NBRC 3934.</title>
        <authorList>
            <person name="Hosoyama A."/>
            <person name="Ichikawa N."/>
            <person name="Kimura A."/>
            <person name="Kitahashi Y."/>
            <person name="Komaki H."/>
            <person name="Uohara A."/>
        </authorList>
    </citation>
    <scope>NUCLEOTIDE SEQUENCE [LARGE SCALE GENOMIC DNA]</scope>
    <source>
        <strain evidence="7 8">NBRC 3934</strain>
    </source>
</reference>
<dbReference type="PROSITE" id="PS50837">
    <property type="entry name" value="NACHT"/>
    <property type="match status" value="1"/>
</dbReference>
<evidence type="ECO:0000256" key="2">
    <source>
        <dbReference type="ARBA" id="ARBA00022737"/>
    </source>
</evidence>
<dbReference type="InterPro" id="IPR035897">
    <property type="entry name" value="Toll_tir_struct_dom_sf"/>
</dbReference>
<evidence type="ECO:0000256" key="1">
    <source>
        <dbReference type="ARBA" id="ARBA00022574"/>
    </source>
</evidence>
<evidence type="ECO:0000313" key="8">
    <source>
        <dbReference type="Proteomes" id="UP000325598"/>
    </source>
</evidence>
<dbReference type="GO" id="GO:0007165">
    <property type="term" value="P:signal transduction"/>
    <property type="evidence" value="ECO:0007669"/>
    <property type="project" value="InterPro"/>
</dbReference>
<feature type="repeat" description="WD" evidence="3">
    <location>
        <begin position="1605"/>
        <end position="1632"/>
    </location>
</feature>
<keyword evidence="8" id="KW-1185">Reference proteome</keyword>
<dbReference type="PROSITE" id="PS50104">
    <property type="entry name" value="TIR"/>
    <property type="match status" value="1"/>
</dbReference>
<dbReference type="Gene3D" id="3.40.50.300">
    <property type="entry name" value="P-loop containing nucleotide triphosphate hydrolases"/>
    <property type="match status" value="1"/>
</dbReference>
<feature type="repeat" description="WD" evidence="3">
    <location>
        <begin position="1311"/>
        <end position="1350"/>
    </location>
</feature>
<dbReference type="Gene3D" id="3.60.21.10">
    <property type="match status" value="1"/>
</dbReference>
<feature type="domain" description="NACHT" evidence="6">
    <location>
        <begin position="729"/>
        <end position="846"/>
    </location>
</feature>
<dbReference type="InterPro" id="IPR054571">
    <property type="entry name" value="NA-iREase3_dom"/>
</dbReference>
<feature type="region of interest" description="Disordered" evidence="4">
    <location>
        <begin position="450"/>
        <end position="471"/>
    </location>
</feature>
<dbReference type="Pfam" id="PF00400">
    <property type="entry name" value="WD40"/>
    <property type="match status" value="14"/>
</dbReference>
<dbReference type="Gene3D" id="2.130.10.10">
    <property type="entry name" value="YVTN repeat-like/Quinoprotein amine dehydrogenase"/>
    <property type="match status" value="5"/>
</dbReference>
<evidence type="ECO:0000259" key="6">
    <source>
        <dbReference type="PROSITE" id="PS50837"/>
    </source>
</evidence>
<dbReference type="SUPFAM" id="SSF141571">
    <property type="entry name" value="Pentapeptide repeat-like"/>
    <property type="match status" value="1"/>
</dbReference>
<dbReference type="Pfam" id="PF22739">
    <property type="entry name" value="NA-iREase3"/>
    <property type="match status" value="1"/>
</dbReference>
<dbReference type="InterPro" id="IPR036322">
    <property type="entry name" value="WD40_repeat_dom_sf"/>
</dbReference>
<dbReference type="RefSeq" id="WP_086718953.1">
    <property type="nucleotide sequence ID" value="NZ_BLAG01000004.1"/>
</dbReference>
<feature type="repeat" description="WD" evidence="3">
    <location>
        <begin position="1844"/>
        <end position="1885"/>
    </location>
</feature>
<feature type="repeat" description="WD" evidence="3">
    <location>
        <begin position="1804"/>
        <end position="1835"/>
    </location>
</feature>
<feature type="repeat" description="WD" evidence="3">
    <location>
        <begin position="1675"/>
        <end position="1719"/>
    </location>
</feature>
<feature type="repeat" description="WD" evidence="3">
    <location>
        <begin position="1720"/>
        <end position="1761"/>
    </location>
</feature>
<sequence length="1995" mass="216118">MVARQEFGEPETRPETGPLDFFISYSPADERWASWIAWTLEEAGYRTVVQAWDFVPGTNFVDFMDRGVSESAAVIAVLSSNYERSRYGRMEWQAALRADPDAPERRLLTVRVEDIPVEGLLATITYVDLVGVTDTAAAREMLLTRVGQALDGRARPTSRPGYPGGPATGPAVPAGIPRPQSGDGRPLGRPGWAGRRRPAVPPQYPQEPGAQHAREAVTVLHLAGPAFGRGQDPAALQAAIWGDLVELTDAGAPAPDLLVVTGDLTASGSPRETDQALSFLTGLRSLLGLEPHRLAVVPGGQDVSQAACRAYFNTCEADEMQPRPPYWPKWRHYARLFHELYQGLDVVFDSDQPWSLFPVPELRTVIAGLNSSMAYSHRPDDQYGWLGPEQAAWFAQALRPYEQEGWLRLGALRHPVVEDDGRTGSAHGPGPLRDTAALARLTAPRLHLLLHGPTGDRRSASGAPTATPSLPLTAGELPVYGAAGPARHQLLRITRDGLTRWRERPEGEPEHIEADWRRAHRVFGPPRRQPDAESGPPGDGTPETAGPGVPEQEPGPEARALDDPLDELVARVAEVCRTRHDGAQLRRIAGSPPQLLVTWNESGFVRQQRVGVCHGTPSAEHIDAFLDHVHASDTEPDAELVHDGPAPARELRERARRRGVRIRSFTEFQGLLDLRDYVAAQTERLRTDQRYRPDLYLPQSYREVERPGGEERHGLVDDMLRLLEADHGRFLLLLGDFGHGKTFALRELARRIPEEMPHLIPLFIELNTLDRAYSLDGLVAAHLANHGVDSVNLRAFRYMFQQGRIVLLFDGFDELANRVSYERATDRLQVLLDAVVDNAKVVVSSRNQHFKSQAQVLTALGERVGLLPQRRVLALQEFTPQQIRTYLANRYGDDQAADRRVRLLEGIPDLLALCRNPRLLSFVADLDHDRLRAVAGAGRALSAAGLYEEVLTSWLQYEEHRGQGGVGAAPGMNLDQRWDAVTTLALRLWSSGQSTLSLDELTDVAGTLTGLADIRLSAREAAHAIGSGSLLVRSDEGLFQFIHSSIVEWLVAREAATRLARGEHELLARRPLSQLTVEFLCDLADHRTCQEWAESVLDVPDEDGAGDGRRRGQADEVARANAVKVLARLRVPAHTDLRGAALAGEDLSHRDFSGVDLTRADLTDTQLVGANLSGAVLREARLVGARLDDADLTDADLRGADLRRARLIRADLRGIRTGGSRWNRAALIDATTDEETLRRPELRSAALAPGMPVDAGFRPSAVGVPYGFGMQSVRLPEPVSYSTDGELLAVGSEDGGVLVCDAATGTALRTLQGHVGRVYAVKFRQDLLATGGADGTVRLWDAVSGACLHRLDIHPSGVWPVSLDPDGTLLATGDAEGTVTLWDVATGTRRHELLGHTAPVYTAVFSPDGRTLVTGDAAAGVRLWGTRTGRLTTELPGHEGICNRTQFSPDGTLLATGDRGGEQGGTVRVWDVASGRLRHAFTGHTGRVYTLDFHPSGTLLASGDTDGQVRLWDPVTGTPAGQPGRGSGAVYQVVFDTDGTLLAAGDSDGAVRLWRVQADGAGTDGSGARAAAGWSVSPLRQQPADHRGSVWTCRFRPRGGLSGAESGPLLVTAGNDGMVRLWDTASGQGRRILRGHGRRIGTLAFSADGSHLAASSNDGVVRLWEPETGRRLRELSGHSGRLVSAVFSPTGAGGALLGTSSNDGDVYLWNAATGEYQRAIDAETDHVWAEAFSSDGELLATANDDDTVRLWYRSTGTHVTTLAQHRGRVRSIAFSADGTRLVTGCDDRCVRVWDIRDSRLTLELDAHRDRVYTVAFGPGDAWLASASWDGEAIIWADGRPRHRLRGHSGRLWTAAAHPSRPLLATAGDDRTVRLWDARDGQETGQLTGHTGRILSTAFSPDGSLLASGGEDGTVRLWTVPARGEPSLRATLIGVPGGWAALSPSGGYKYEGDIAGEFWHAVGMCRFEPGELDGHLPGVRRLSLTAPLDEAVPHGS</sequence>
<feature type="repeat" description="WD" evidence="3">
    <location>
        <begin position="1762"/>
        <end position="1803"/>
    </location>
</feature>
<dbReference type="Proteomes" id="UP000325598">
    <property type="component" value="Unassembled WGS sequence"/>
</dbReference>
<organism evidence="7 8">
    <name type="scientific">Streptomyces angustmyceticus</name>
    <dbReference type="NCBI Taxonomy" id="285578"/>
    <lineage>
        <taxon>Bacteria</taxon>
        <taxon>Bacillati</taxon>
        <taxon>Actinomycetota</taxon>
        <taxon>Actinomycetes</taxon>
        <taxon>Kitasatosporales</taxon>
        <taxon>Streptomycetaceae</taxon>
        <taxon>Streptomyces</taxon>
    </lineage>
</organism>
<evidence type="ECO:0000256" key="4">
    <source>
        <dbReference type="SAM" id="MobiDB-lite"/>
    </source>
</evidence>
<dbReference type="GeneID" id="96749252"/>
<evidence type="ECO:0000259" key="5">
    <source>
        <dbReference type="PROSITE" id="PS50104"/>
    </source>
</evidence>
<evidence type="ECO:0000256" key="3">
    <source>
        <dbReference type="PROSITE-ProRule" id="PRU00221"/>
    </source>
</evidence>
<dbReference type="PRINTS" id="PR00320">
    <property type="entry name" value="GPROTEINBRPT"/>
</dbReference>
<feature type="repeat" description="WD" evidence="3">
    <location>
        <begin position="1393"/>
        <end position="1434"/>
    </location>
</feature>
<dbReference type="PROSITE" id="PS50082">
    <property type="entry name" value="WD_REPEATS_2"/>
    <property type="match status" value="13"/>
</dbReference>
<feature type="compositionally biased region" description="Low complexity" evidence="4">
    <location>
        <begin position="168"/>
        <end position="177"/>
    </location>
</feature>
<dbReference type="OrthoDB" id="218695at2"/>
<comment type="caution">
    <text evidence="7">The sequence shown here is derived from an EMBL/GenBank/DDBJ whole genome shotgun (WGS) entry which is preliminary data.</text>
</comment>
<dbReference type="PROSITE" id="PS50294">
    <property type="entry name" value="WD_REPEATS_REGION"/>
    <property type="match status" value="11"/>
</dbReference>
<feature type="region of interest" description="Disordered" evidence="4">
    <location>
        <begin position="150"/>
        <end position="212"/>
    </location>
</feature>
<dbReference type="InterPro" id="IPR000157">
    <property type="entry name" value="TIR_dom"/>
</dbReference>
<feature type="repeat" description="WD" evidence="3">
    <location>
        <begin position="1351"/>
        <end position="1392"/>
    </location>
</feature>
<feature type="repeat" description="WD" evidence="3">
    <location>
        <begin position="1633"/>
        <end position="1674"/>
    </location>
</feature>
<dbReference type="SUPFAM" id="SSF52540">
    <property type="entry name" value="P-loop containing nucleoside triphosphate hydrolases"/>
    <property type="match status" value="1"/>
</dbReference>
<feature type="domain" description="TIR" evidence="5">
    <location>
        <begin position="17"/>
        <end position="150"/>
    </location>
</feature>
<dbReference type="PANTHER" id="PTHR22847:SF637">
    <property type="entry name" value="WD REPEAT DOMAIN 5B"/>
    <property type="match status" value="1"/>
</dbReference>
<feature type="repeat" description="WD" evidence="3">
    <location>
        <begin position="1527"/>
        <end position="1557"/>
    </location>
</feature>
<dbReference type="Gene3D" id="2.160.20.80">
    <property type="entry name" value="E3 ubiquitin-protein ligase SopA"/>
    <property type="match status" value="1"/>
</dbReference>
<dbReference type="PANTHER" id="PTHR22847">
    <property type="entry name" value="WD40 REPEAT PROTEIN"/>
    <property type="match status" value="1"/>
</dbReference>
<dbReference type="InterPro" id="IPR027417">
    <property type="entry name" value="P-loop_NTPase"/>
</dbReference>
<gene>
    <name evidence="7" type="ORF">San01_08560</name>
</gene>
<dbReference type="PROSITE" id="PS00678">
    <property type="entry name" value="WD_REPEATS_1"/>
    <property type="match status" value="4"/>
</dbReference>
<evidence type="ECO:0000313" key="7">
    <source>
        <dbReference type="EMBL" id="GES28369.1"/>
    </source>
</evidence>
<dbReference type="Pfam" id="PF13676">
    <property type="entry name" value="TIR_2"/>
    <property type="match status" value="1"/>
</dbReference>
<dbReference type="SUPFAM" id="SSF52200">
    <property type="entry name" value="Toll/Interleukin receptor TIR domain"/>
    <property type="match status" value="1"/>
</dbReference>
<evidence type="ECO:0008006" key="9">
    <source>
        <dbReference type="Google" id="ProtNLM"/>
    </source>
</evidence>
<accession>A0A5J4LA15</accession>
<dbReference type="InterPro" id="IPR007111">
    <property type="entry name" value="NACHT_NTPase"/>
</dbReference>
<dbReference type="SUPFAM" id="SSF56300">
    <property type="entry name" value="Metallo-dependent phosphatases"/>
    <property type="match status" value="1"/>
</dbReference>
<keyword evidence="1 3" id="KW-0853">WD repeat</keyword>
<dbReference type="SMART" id="SM00255">
    <property type="entry name" value="TIR"/>
    <property type="match status" value="1"/>
</dbReference>
<keyword evidence="2" id="KW-0677">Repeat</keyword>
<protein>
    <recommendedName>
        <fullName evidence="9">TIR domain-containing protein</fullName>
    </recommendedName>
</protein>
<feature type="compositionally biased region" description="Basic and acidic residues" evidence="4">
    <location>
        <begin position="502"/>
        <end position="517"/>
    </location>
</feature>
<feature type="compositionally biased region" description="Low complexity" evidence="4">
    <location>
        <begin position="546"/>
        <end position="557"/>
    </location>
</feature>
<dbReference type="SMART" id="SM00320">
    <property type="entry name" value="WD40"/>
    <property type="match status" value="15"/>
</dbReference>
<dbReference type="EMBL" id="BLAG01000004">
    <property type="protein sequence ID" value="GES28369.1"/>
    <property type="molecule type" value="Genomic_DNA"/>
</dbReference>